<feature type="domain" description="Reverse transcriptase" evidence="2">
    <location>
        <begin position="1"/>
        <end position="206"/>
    </location>
</feature>
<dbReference type="Pfam" id="PF00078">
    <property type="entry name" value="RVT_1"/>
    <property type="match status" value="1"/>
</dbReference>
<dbReference type="InterPro" id="IPR000477">
    <property type="entry name" value="RT_dom"/>
</dbReference>
<gene>
    <name evidence="3" type="ORF">O181_064439</name>
</gene>
<name>A0A9Q3I3I6_9BASI</name>
<sequence length="450" mass="51550">MGGQRGHNINDTLVLFMTWIKAKWREGKTVTGVFLDVKSAYPTVNKERLLNTLCSKGAPPYLINVIVSFLSDRHTKVKLNDFVSNNFPIEQGLSQGSPLSVTLYLIYNSSLLLPRPPTLEEDQISIAYIDNVVHLTASKCHDRLLKSIEEVITHSLRWGTQHGAIFDEKKTNILWFMKKKTTHTEIRLTDKTLKFQQMTKWLGIHLDSKLNFGNHIWQHKKTCSLTMNKLRQIIKTTYGLNPREARQLVLGVLFPRLLFGSISWFTKRNKKTVERWLDKVHNEAVRLITGMMTQTPTQLVAQDSHPIKRIIQKELFDDIKHFRSPIHKILQKEHLRELHNTPLEIRMQQAIPPWADPLPTPRNLNTSKEEVAKKIKTQLQEEANNNSLIMFTDGSLIEGRKAGAAVYAPHTHLTLKSHLGQGDAKSGSDQMEWPGDLLRQPRGAEGHMQT</sequence>
<evidence type="ECO:0000259" key="2">
    <source>
        <dbReference type="PROSITE" id="PS50878"/>
    </source>
</evidence>
<organism evidence="3 4">
    <name type="scientific">Austropuccinia psidii MF-1</name>
    <dbReference type="NCBI Taxonomy" id="1389203"/>
    <lineage>
        <taxon>Eukaryota</taxon>
        <taxon>Fungi</taxon>
        <taxon>Dikarya</taxon>
        <taxon>Basidiomycota</taxon>
        <taxon>Pucciniomycotina</taxon>
        <taxon>Pucciniomycetes</taxon>
        <taxon>Pucciniales</taxon>
        <taxon>Sphaerophragmiaceae</taxon>
        <taxon>Austropuccinia</taxon>
    </lineage>
</organism>
<feature type="region of interest" description="Disordered" evidence="1">
    <location>
        <begin position="418"/>
        <end position="450"/>
    </location>
</feature>
<proteinExistence type="predicted"/>
<dbReference type="PANTHER" id="PTHR33481">
    <property type="entry name" value="REVERSE TRANSCRIPTASE"/>
    <property type="match status" value="1"/>
</dbReference>
<evidence type="ECO:0000313" key="3">
    <source>
        <dbReference type="EMBL" id="MBW0524724.1"/>
    </source>
</evidence>
<comment type="caution">
    <text evidence="3">The sequence shown here is derived from an EMBL/GenBank/DDBJ whole genome shotgun (WGS) entry which is preliminary data.</text>
</comment>
<reference evidence="3" key="1">
    <citation type="submission" date="2021-03" db="EMBL/GenBank/DDBJ databases">
        <title>Draft genome sequence of rust myrtle Austropuccinia psidii MF-1, a brazilian biotype.</title>
        <authorList>
            <person name="Quecine M.C."/>
            <person name="Pachon D.M.R."/>
            <person name="Bonatelli M.L."/>
            <person name="Correr F.H."/>
            <person name="Franceschini L.M."/>
            <person name="Leite T.F."/>
            <person name="Margarido G.R.A."/>
            <person name="Almeida C.A."/>
            <person name="Ferrarezi J.A."/>
            <person name="Labate C.A."/>
        </authorList>
    </citation>
    <scope>NUCLEOTIDE SEQUENCE</scope>
    <source>
        <strain evidence="3">MF-1</strain>
    </source>
</reference>
<protein>
    <recommendedName>
        <fullName evidence="2">Reverse transcriptase domain-containing protein</fullName>
    </recommendedName>
</protein>
<keyword evidence="4" id="KW-1185">Reference proteome</keyword>
<evidence type="ECO:0000256" key="1">
    <source>
        <dbReference type="SAM" id="MobiDB-lite"/>
    </source>
</evidence>
<dbReference type="EMBL" id="AVOT02031245">
    <property type="protein sequence ID" value="MBW0524724.1"/>
    <property type="molecule type" value="Genomic_DNA"/>
</dbReference>
<evidence type="ECO:0000313" key="4">
    <source>
        <dbReference type="Proteomes" id="UP000765509"/>
    </source>
</evidence>
<accession>A0A9Q3I3I6</accession>
<dbReference type="OrthoDB" id="3044497at2759"/>
<dbReference type="Proteomes" id="UP000765509">
    <property type="component" value="Unassembled WGS sequence"/>
</dbReference>
<dbReference type="PANTHER" id="PTHR33481:SF1">
    <property type="entry name" value="ENDONUCLEASE_EXONUCLEASE_PHOSPHATASE DOMAIN-CONTAINING PROTEIN-RELATED"/>
    <property type="match status" value="1"/>
</dbReference>
<dbReference type="PROSITE" id="PS50878">
    <property type="entry name" value="RT_POL"/>
    <property type="match status" value="1"/>
</dbReference>
<dbReference type="AlphaFoldDB" id="A0A9Q3I3I6"/>